<dbReference type="PANTHER" id="PTHR22939">
    <property type="entry name" value="SERINE PROTEASE FAMILY S1C HTRA-RELATED"/>
    <property type="match status" value="1"/>
</dbReference>
<feature type="domain" description="PDZ" evidence="10">
    <location>
        <begin position="384"/>
        <end position="425"/>
    </location>
</feature>
<sequence length="452" mass="49281">MQARALLLAALAALALAREPPRRRVPRAATCRGVPAPLPRRLRARPLQLLPGVRRQRGRALRQPLDSPCGESLECVRGLCRCRWTHAVCGTDGHTYANVCALQAASRRALQLSGTPVRQLQKGACPLGLRQLSSPRYKFNFIADVVEKIAPAVVHIELFLRHPLFGRNVPLSSGSGFIMSEAGLIITNAHVVSSNNAASGRQQLKVQLQNGDSYEATIKDIDKKSDIATIKIHPKKKLPVLLLGHSADLRPGEFVVAIGSPFALQNTVTTGIVSTAQREGRELGLRDSDMDYIQTDAIINYGNSGGPLVNLDGEVIGINTLKVTAGISFAIPSDRITRFLTEFQDKQIKDWKKRFIGIRMRTITPSLVDELKASNPDFPEVSSGIYVQEVTPNSPSQRGGIQDGDIIVKVNGRPLVDSSELQEAVLTESPLLLEVRRGNDDLLFSIAPEVVM</sequence>
<organism evidence="12 13">
    <name type="scientific">Macaca fascicularis</name>
    <name type="common">Crab-eating macaque</name>
    <name type="synonym">Cynomolgus monkey</name>
    <dbReference type="NCBI Taxonomy" id="9541"/>
    <lineage>
        <taxon>Eukaryota</taxon>
        <taxon>Metazoa</taxon>
        <taxon>Chordata</taxon>
        <taxon>Craniata</taxon>
        <taxon>Vertebrata</taxon>
        <taxon>Euteleostomi</taxon>
        <taxon>Mammalia</taxon>
        <taxon>Eutheria</taxon>
        <taxon>Euarchontoglires</taxon>
        <taxon>Primates</taxon>
        <taxon>Haplorrhini</taxon>
        <taxon>Catarrhini</taxon>
        <taxon>Cercopithecidae</taxon>
        <taxon>Cercopithecinae</taxon>
        <taxon>Macaca</taxon>
    </lineage>
</organism>
<dbReference type="GO" id="GO:0006508">
    <property type="term" value="P:proteolysis"/>
    <property type="evidence" value="ECO:0007669"/>
    <property type="project" value="UniProtKB-KW"/>
</dbReference>
<keyword evidence="6" id="KW-0378">Hydrolase</keyword>
<keyword evidence="4" id="KW-0645">Protease</keyword>
<dbReference type="SMART" id="SM00228">
    <property type="entry name" value="PDZ"/>
    <property type="match status" value="1"/>
</dbReference>
<evidence type="ECO:0000256" key="5">
    <source>
        <dbReference type="ARBA" id="ARBA00022729"/>
    </source>
</evidence>
<evidence type="ECO:0000259" key="10">
    <source>
        <dbReference type="PROSITE" id="PS50106"/>
    </source>
</evidence>
<gene>
    <name evidence="12" type="primary">HTRA3</name>
</gene>
<evidence type="ECO:0000256" key="7">
    <source>
        <dbReference type="ARBA" id="ARBA00022825"/>
    </source>
</evidence>
<keyword evidence="8" id="KW-1015">Disulfide bond</keyword>
<dbReference type="PANTHER" id="PTHR22939:SF14">
    <property type="entry name" value="SERINE PROTEASE HTRA3"/>
    <property type="match status" value="1"/>
</dbReference>
<dbReference type="InterPro" id="IPR036058">
    <property type="entry name" value="Kazal_dom_sf"/>
</dbReference>
<keyword evidence="5 9" id="KW-0732">Signal</keyword>
<dbReference type="GO" id="GO:0030512">
    <property type="term" value="P:negative regulation of transforming growth factor beta receptor signaling pathway"/>
    <property type="evidence" value="ECO:0007669"/>
    <property type="project" value="Ensembl"/>
</dbReference>
<reference evidence="12 13" key="1">
    <citation type="submission" date="2013-03" db="EMBL/GenBank/DDBJ databases">
        <authorList>
            <person name="Warren W."/>
            <person name="Wilson R.K."/>
        </authorList>
    </citation>
    <scope>NUCLEOTIDE SEQUENCE</scope>
</reference>
<dbReference type="Ensembl" id="ENSMFAT00000025947.2">
    <property type="protein sequence ID" value="ENSMFAP00000007258.2"/>
    <property type="gene ID" value="ENSMFAG00000033668.2"/>
</dbReference>
<dbReference type="AlphaFoldDB" id="A0A2K5U4I5"/>
<evidence type="ECO:0000313" key="13">
    <source>
        <dbReference type="Proteomes" id="UP000233100"/>
    </source>
</evidence>
<dbReference type="PROSITE" id="PS51465">
    <property type="entry name" value="KAZAL_2"/>
    <property type="match status" value="1"/>
</dbReference>
<feature type="chain" id="PRO_5030050744" evidence="9">
    <location>
        <begin position="18"/>
        <end position="452"/>
    </location>
</feature>
<dbReference type="Proteomes" id="UP000233100">
    <property type="component" value="Chromosome 5"/>
</dbReference>
<keyword evidence="7" id="KW-0720">Serine protease</keyword>
<evidence type="ECO:0000256" key="9">
    <source>
        <dbReference type="SAM" id="SignalP"/>
    </source>
</evidence>
<accession>A0A2K5U4I5</accession>
<feature type="domain" description="Kazal-like" evidence="11">
    <location>
        <begin position="63"/>
        <end position="127"/>
    </location>
</feature>
<evidence type="ECO:0000256" key="1">
    <source>
        <dbReference type="ARBA" id="ARBA00004613"/>
    </source>
</evidence>
<dbReference type="GeneTree" id="ENSGT00940000159570"/>
<dbReference type="VEuPathDB" id="HostDB:ENSMFAG00000033668"/>
<evidence type="ECO:0000256" key="2">
    <source>
        <dbReference type="ARBA" id="ARBA00010541"/>
    </source>
</evidence>
<dbReference type="SMART" id="SM00280">
    <property type="entry name" value="KAZAL"/>
    <property type="match status" value="1"/>
</dbReference>
<dbReference type="Pfam" id="PF13365">
    <property type="entry name" value="Trypsin_2"/>
    <property type="match status" value="1"/>
</dbReference>
<dbReference type="SUPFAM" id="SSF50156">
    <property type="entry name" value="PDZ domain-like"/>
    <property type="match status" value="1"/>
</dbReference>
<dbReference type="InterPro" id="IPR036034">
    <property type="entry name" value="PDZ_sf"/>
</dbReference>
<dbReference type="Pfam" id="PF07648">
    <property type="entry name" value="Kazal_2"/>
    <property type="match status" value="1"/>
</dbReference>
<dbReference type="InterPro" id="IPR009003">
    <property type="entry name" value="Peptidase_S1_PA"/>
</dbReference>
<evidence type="ECO:0000256" key="6">
    <source>
        <dbReference type="ARBA" id="ARBA00022801"/>
    </source>
</evidence>
<dbReference type="Pfam" id="PF13180">
    <property type="entry name" value="PDZ_2"/>
    <property type="match status" value="1"/>
</dbReference>
<keyword evidence="3" id="KW-0964">Secreted</keyword>
<protein>
    <submittedName>
        <fullName evidence="12">HtrA serine peptidase 3</fullName>
    </submittedName>
</protein>
<comment type="subcellular location">
    <subcellularLocation>
        <location evidence="1">Secreted</location>
    </subcellularLocation>
</comment>
<dbReference type="CDD" id="cd00104">
    <property type="entry name" value="KAZAL_FS"/>
    <property type="match status" value="1"/>
</dbReference>
<dbReference type="PROSITE" id="PS50106">
    <property type="entry name" value="PDZ"/>
    <property type="match status" value="1"/>
</dbReference>
<feature type="signal peptide" evidence="9">
    <location>
        <begin position="1"/>
        <end position="17"/>
    </location>
</feature>
<name>A0A2K5U4I5_MACFA</name>
<reference evidence="12" key="2">
    <citation type="submission" date="2025-08" db="UniProtKB">
        <authorList>
            <consortium name="Ensembl"/>
        </authorList>
    </citation>
    <scope>IDENTIFICATION</scope>
</reference>
<evidence type="ECO:0000256" key="4">
    <source>
        <dbReference type="ARBA" id="ARBA00022670"/>
    </source>
</evidence>
<dbReference type="GO" id="GO:0005576">
    <property type="term" value="C:extracellular region"/>
    <property type="evidence" value="ECO:0007669"/>
    <property type="project" value="UniProtKB-SubCell"/>
</dbReference>
<dbReference type="GO" id="GO:0042802">
    <property type="term" value="F:identical protein binding"/>
    <property type="evidence" value="ECO:0007669"/>
    <property type="project" value="Ensembl"/>
</dbReference>
<dbReference type="GO" id="GO:0004252">
    <property type="term" value="F:serine-type endopeptidase activity"/>
    <property type="evidence" value="ECO:0007669"/>
    <property type="project" value="InterPro"/>
</dbReference>
<dbReference type="InterPro" id="IPR001940">
    <property type="entry name" value="Peptidase_S1C"/>
</dbReference>
<dbReference type="SUPFAM" id="SSF100895">
    <property type="entry name" value="Kazal-type serine protease inhibitors"/>
    <property type="match status" value="1"/>
</dbReference>
<dbReference type="InterPro" id="IPR001478">
    <property type="entry name" value="PDZ"/>
</dbReference>
<proteinExistence type="inferred from homology"/>
<dbReference type="Gene3D" id="3.30.60.30">
    <property type="match status" value="1"/>
</dbReference>
<dbReference type="Gene3D" id="2.40.10.120">
    <property type="match status" value="1"/>
</dbReference>
<dbReference type="InterPro" id="IPR002350">
    <property type="entry name" value="Kazal_dom"/>
</dbReference>
<evidence type="ECO:0000256" key="3">
    <source>
        <dbReference type="ARBA" id="ARBA00022525"/>
    </source>
</evidence>
<dbReference type="FunFam" id="2.40.10.120:FF:000002">
    <property type="entry name" value="HtrA serine peptidase 3"/>
    <property type="match status" value="1"/>
</dbReference>
<dbReference type="CDD" id="cd06785">
    <property type="entry name" value="cpPDZ_HtrA-like"/>
    <property type="match status" value="1"/>
</dbReference>
<reference evidence="12" key="3">
    <citation type="submission" date="2025-09" db="UniProtKB">
        <authorList>
            <consortium name="Ensembl"/>
        </authorList>
    </citation>
    <scope>IDENTIFICATION</scope>
</reference>
<dbReference type="FunFam" id="2.30.42.10:FF:000181">
    <property type="entry name" value="Putative serine protease HTRA3"/>
    <property type="match status" value="1"/>
</dbReference>
<dbReference type="SUPFAM" id="SSF50494">
    <property type="entry name" value="Trypsin-like serine proteases"/>
    <property type="match status" value="1"/>
</dbReference>
<evidence type="ECO:0000259" key="11">
    <source>
        <dbReference type="PROSITE" id="PS51465"/>
    </source>
</evidence>
<evidence type="ECO:0000313" key="12">
    <source>
        <dbReference type="Ensembl" id="ENSMFAP00000007258.2"/>
    </source>
</evidence>
<dbReference type="PRINTS" id="PR00834">
    <property type="entry name" value="PROTEASES2C"/>
</dbReference>
<keyword evidence="13" id="KW-1185">Reference proteome</keyword>
<evidence type="ECO:0000256" key="8">
    <source>
        <dbReference type="ARBA" id="ARBA00023157"/>
    </source>
</evidence>
<dbReference type="GO" id="GO:0030514">
    <property type="term" value="P:negative regulation of BMP signaling pathway"/>
    <property type="evidence" value="ECO:0007669"/>
    <property type="project" value="Ensembl"/>
</dbReference>
<comment type="similarity">
    <text evidence="2">Belongs to the peptidase S1C family.</text>
</comment>
<dbReference type="Bgee" id="ENSMFAG00000033668">
    <property type="expression patterns" value="Expressed in heart and 2 other cell types or tissues"/>
</dbReference>
<dbReference type="Gene3D" id="2.30.42.10">
    <property type="match status" value="1"/>
</dbReference>